<feature type="region of interest" description="Disordered" evidence="1">
    <location>
        <begin position="1"/>
        <end position="43"/>
    </location>
</feature>
<gene>
    <name evidence="2" type="primary">CEP97</name>
</gene>
<organism evidence="2">
    <name type="scientific">Lepeophtheirus salmonis</name>
    <name type="common">Salmon louse</name>
    <name type="synonym">Caligus salmonis</name>
    <dbReference type="NCBI Taxonomy" id="72036"/>
    <lineage>
        <taxon>Eukaryota</taxon>
        <taxon>Metazoa</taxon>
        <taxon>Ecdysozoa</taxon>
        <taxon>Arthropoda</taxon>
        <taxon>Crustacea</taxon>
        <taxon>Multicrustacea</taxon>
        <taxon>Hexanauplia</taxon>
        <taxon>Copepoda</taxon>
        <taxon>Siphonostomatoida</taxon>
        <taxon>Caligidae</taxon>
        <taxon>Lepeophtheirus</taxon>
    </lineage>
</organism>
<dbReference type="CDD" id="cd23767">
    <property type="entry name" value="IQCD"/>
    <property type="match status" value="1"/>
</dbReference>
<sequence length="409" mass="46875">MNKFRPGSTSSSSTVTKISSKQLHKHKKSPKNHSQSKNWTPKEKIKKLNESAILIQKTWKGYYVRNKNPIVQQMKTDIRLNRIEEHIFYFLKHVYPKNSPKKVQEDLNQSPQDTRQLVIDQTNSPKSNILEPNSLSKISNLKNENPRATPKELDMISSSDQENSSNSIIELKKTCVDLQKQVLELKDTMRGIVENISRDSLTDRRFEDQHKSIKTNPTRFPMQNVSKITFFSDKKTKNTHGKATSSSLDFLVNFESRTFDVINNGENVVPNSNLDSLRFTEEIVETKNSSFQRSTTFLSPISVDSNNTLQNKNYIEIYRFVSGLVDDIINASLQRVVEFEASKVKLNIDDNFENSHDNSLFINSFNESPSSVETTDTFKTFPVILGDDSYDCLDIFLNQIHVDSSESSN</sequence>
<feature type="compositionally biased region" description="Low complexity" evidence="1">
    <location>
        <begin position="8"/>
        <end position="20"/>
    </location>
</feature>
<evidence type="ECO:0000256" key="1">
    <source>
        <dbReference type="SAM" id="MobiDB-lite"/>
    </source>
</evidence>
<name>A0A0K2V8P4_LEPSM</name>
<proteinExistence type="predicted"/>
<accession>A0A0K2V8P4</accession>
<reference evidence="2" key="1">
    <citation type="submission" date="2014-05" db="EMBL/GenBank/DDBJ databases">
        <authorList>
            <person name="Chronopoulou M."/>
        </authorList>
    </citation>
    <scope>NUCLEOTIDE SEQUENCE</scope>
    <source>
        <tissue evidence="2">Whole organism</tissue>
    </source>
</reference>
<feature type="compositionally biased region" description="Basic residues" evidence="1">
    <location>
        <begin position="22"/>
        <end position="31"/>
    </location>
</feature>
<dbReference type="AlphaFoldDB" id="A0A0K2V8P4"/>
<dbReference type="EMBL" id="HACA01028950">
    <property type="protein sequence ID" value="CDW46311.1"/>
    <property type="molecule type" value="Transcribed_RNA"/>
</dbReference>
<protein>
    <submittedName>
        <fullName evidence="2">Centrosomal protein 97kDa [Ficedula albicollis]</fullName>
    </submittedName>
</protein>
<evidence type="ECO:0000313" key="2">
    <source>
        <dbReference type="EMBL" id="CDW46311.1"/>
    </source>
</evidence>
<dbReference type="OrthoDB" id="190375at2759"/>
<dbReference type="PROSITE" id="PS50096">
    <property type="entry name" value="IQ"/>
    <property type="match status" value="1"/>
</dbReference>